<sequence length="424" mass="49403">MKKKNSNIGEEDVIDSFLEGVGEEDSKEYQRLQQQKLEMKKEAFYKKMTSILVVYILLIAFVSTIVYFYSLYYKYNLEDNSQEKMNYINSFEENRDKIYGYLDSAFSIVGINYFNVSSTVGLDKLKSISEFDSIDQFDQSISEKINLNAPYIDKRDSLSKFMQDSVSVIKDLIDDTENKRDNLASYGYLPQEVDGILENTKIQRALLSIEAIKFYSSMKVFYNFDDFMEKLIGKSSDKKSLLGRKFKYFIDRGEQDIQNYLVNCYLNPYENLKCDRYGDFDDLYKDIDKFDSKTFKEIIKLIDEELELDELPQLSIILNSMEEGASNISFSVDVNTYAKDIESMIDRGIKNPHIYISNTLINSIRSSSFIVGKEIKFNTLEVSDRTVTVQENEINVLNSTFDFDVPIQESVEREIYDFVVDVDR</sequence>
<feature type="transmembrane region" description="Helical" evidence="1">
    <location>
        <begin position="49"/>
        <end position="72"/>
    </location>
</feature>
<accession>A0ABS5QKN1</accession>
<gene>
    <name evidence="2" type="ORF">VAMP_12n125</name>
</gene>
<evidence type="ECO:0000313" key="3">
    <source>
        <dbReference type="Proteomes" id="UP000680365"/>
    </source>
</evidence>
<dbReference type="Proteomes" id="UP000680365">
    <property type="component" value="Unassembled WGS sequence"/>
</dbReference>
<evidence type="ECO:0000256" key="1">
    <source>
        <dbReference type="SAM" id="Phobius"/>
    </source>
</evidence>
<keyword evidence="1" id="KW-1133">Transmembrane helix</keyword>
<dbReference type="RefSeq" id="WP_213348367.1">
    <property type="nucleotide sequence ID" value="NZ_JAEDAM010000008.1"/>
</dbReference>
<keyword evidence="1" id="KW-0812">Transmembrane</keyword>
<evidence type="ECO:0000313" key="2">
    <source>
        <dbReference type="EMBL" id="MBS8121632.1"/>
    </source>
</evidence>
<name>A0ABS5QKN1_9BACT</name>
<comment type="caution">
    <text evidence="2">The sequence shown here is derived from an EMBL/GenBank/DDBJ whole genome shotgun (WGS) entry which is preliminary data.</text>
</comment>
<keyword evidence="3" id="KW-1185">Reference proteome</keyword>
<protein>
    <submittedName>
        <fullName evidence="2">Uncharacterized protein</fullName>
    </submittedName>
</protein>
<keyword evidence="1" id="KW-0472">Membrane</keyword>
<proteinExistence type="predicted"/>
<reference evidence="2 3" key="1">
    <citation type="journal article" date="2021" name="Nat. Commun.">
        <title>Reductive evolution and unique predatory mode in the CPR bacterium Vampirococcus lugosii.</title>
        <authorList>
            <person name="Moreira D."/>
            <person name="Zivanovic Y."/>
            <person name="Lopez-Archilla A.I."/>
            <person name="Iniesto M."/>
            <person name="Lopez-Garcia P."/>
        </authorList>
    </citation>
    <scope>NUCLEOTIDE SEQUENCE [LARGE SCALE GENOMIC DNA]</scope>
    <source>
        <strain evidence="2">Chiprana</strain>
    </source>
</reference>
<dbReference type="EMBL" id="JAEDAM010000008">
    <property type="protein sequence ID" value="MBS8121632.1"/>
    <property type="molecule type" value="Genomic_DNA"/>
</dbReference>
<organism evidence="2 3">
    <name type="scientific">Candidatus Vampirococcus lugosii</name>
    <dbReference type="NCBI Taxonomy" id="2789015"/>
    <lineage>
        <taxon>Bacteria</taxon>
        <taxon>Candidatus Absconditibacteriota</taxon>
        <taxon>Vampirococcus</taxon>
    </lineage>
</organism>